<evidence type="ECO:0000313" key="3">
    <source>
        <dbReference type="Proteomes" id="UP001187415"/>
    </source>
</evidence>
<feature type="compositionally biased region" description="Basic and acidic residues" evidence="1">
    <location>
        <begin position="33"/>
        <end position="52"/>
    </location>
</feature>
<proteinExistence type="predicted"/>
<accession>A0AA88ST03</accession>
<gene>
    <name evidence="2" type="ORF">Q5P01_012430</name>
</gene>
<evidence type="ECO:0000313" key="2">
    <source>
        <dbReference type="EMBL" id="KAK2842230.1"/>
    </source>
</evidence>
<dbReference type="AlphaFoldDB" id="A0AA88ST03"/>
<feature type="compositionally biased region" description="Basic residues" evidence="1">
    <location>
        <begin position="70"/>
        <end position="90"/>
    </location>
</feature>
<evidence type="ECO:0000256" key="1">
    <source>
        <dbReference type="SAM" id="MobiDB-lite"/>
    </source>
</evidence>
<name>A0AA88ST03_CHASR</name>
<dbReference type="EMBL" id="JAUPFM010000009">
    <property type="protein sequence ID" value="KAK2842230.1"/>
    <property type="molecule type" value="Genomic_DNA"/>
</dbReference>
<organism evidence="2 3">
    <name type="scientific">Channa striata</name>
    <name type="common">Snakehead murrel</name>
    <name type="synonym">Ophicephalus striatus</name>
    <dbReference type="NCBI Taxonomy" id="64152"/>
    <lineage>
        <taxon>Eukaryota</taxon>
        <taxon>Metazoa</taxon>
        <taxon>Chordata</taxon>
        <taxon>Craniata</taxon>
        <taxon>Vertebrata</taxon>
        <taxon>Euteleostomi</taxon>
        <taxon>Actinopterygii</taxon>
        <taxon>Neopterygii</taxon>
        <taxon>Teleostei</taxon>
        <taxon>Neoteleostei</taxon>
        <taxon>Acanthomorphata</taxon>
        <taxon>Anabantaria</taxon>
        <taxon>Anabantiformes</taxon>
        <taxon>Channoidei</taxon>
        <taxon>Channidae</taxon>
        <taxon>Channa</taxon>
    </lineage>
</organism>
<protein>
    <submittedName>
        <fullName evidence="2">Uncharacterized protein</fullName>
    </submittedName>
</protein>
<sequence length="119" mass="13892">MSQAPSHNACPTCLCPSGVLPFKPMPPLLFAGRETKSQEEDDRPPRAWREASKASWSGFEVNQWAERNKDSRKKRKSCRQTQKKRLRKSMRAGVKGWNRRSCEQIVVWSAKERRVYQEE</sequence>
<dbReference type="Proteomes" id="UP001187415">
    <property type="component" value="Unassembled WGS sequence"/>
</dbReference>
<keyword evidence="3" id="KW-1185">Reference proteome</keyword>
<feature type="region of interest" description="Disordered" evidence="1">
    <location>
        <begin position="30"/>
        <end position="93"/>
    </location>
</feature>
<comment type="caution">
    <text evidence="2">The sequence shown here is derived from an EMBL/GenBank/DDBJ whole genome shotgun (WGS) entry which is preliminary data.</text>
</comment>
<reference evidence="2" key="1">
    <citation type="submission" date="2023-07" db="EMBL/GenBank/DDBJ databases">
        <title>Chromosome-level Genome Assembly of Striped Snakehead (Channa striata).</title>
        <authorList>
            <person name="Liu H."/>
        </authorList>
    </citation>
    <scope>NUCLEOTIDE SEQUENCE</scope>
    <source>
        <strain evidence="2">Gz</strain>
        <tissue evidence="2">Muscle</tissue>
    </source>
</reference>